<evidence type="ECO:0000313" key="2">
    <source>
        <dbReference type="Proteomes" id="UP000188879"/>
    </source>
</evidence>
<comment type="caution">
    <text evidence="1">The sequence shown here is derived from an EMBL/GenBank/DDBJ whole genome shotgun (WGS) entry which is preliminary data.</text>
</comment>
<dbReference type="Pfam" id="PF11033">
    <property type="entry name" value="ComJ"/>
    <property type="match status" value="1"/>
</dbReference>
<gene>
    <name evidence="1" type="ORF">BKE38_26970</name>
</gene>
<dbReference type="InterPro" id="IPR038691">
    <property type="entry name" value="ComJ_sf"/>
</dbReference>
<keyword evidence="2" id="KW-1185">Reference proteome</keyword>
<reference evidence="1 2" key="1">
    <citation type="submission" date="2016-10" db="EMBL/GenBank/DDBJ databases">
        <title>Draft Genome sequence of Roseomonas sp. strain M3.</title>
        <authorList>
            <person name="Subhash Y."/>
            <person name="Lee S."/>
        </authorList>
    </citation>
    <scope>NUCLEOTIDE SEQUENCE [LARGE SCALE GENOMIC DNA]</scope>
    <source>
        <strain evidence="1 2">M3</strain>
    </source>
</reference>
<organism evidence="1 2">
    <name type="scientific">Teichococcus deserti</name>
    <dbReference type="NCBI Taxonomy" id="1817963"/>
    <lineage>
        <taxon>Bacteria</taxon>
        <taxon>Pseudomonadati</taxon>
        <taxon>Pseudomonadota</taxon>
        <taxon>Alphaproteobacteria</taxon>
        <taxon>Acetobacterales</taxon>
        <taxon>Roseomonadaceae</taxon>
        <taxon>Roseomonas</taxon>
    </lineage>
</organism>
<dbReference type="AlphaFoldDB" id="A0A1V2GWF6"/>
<proteinExistence type="predicted"/>
<protein>
    <submittedName>
        <fullName evidence="1">Uncharacterized protein</fullName>
    </submittedName>
</protein>
<dbReference type="Gene3D" id="2.60.34.30">
    <property type="entry name" value="Competence, DNA-entry nuclease inhibitor, ComJ"/>
    <property type="match status" value="1"/>
</dbReference>
<dbReference type="InterPro" id="IPR020354">
    <property type="entry name" value="Competence_nuclease_inhibitor"/>
</dbReference>
<evidence type="ECO:0000313" key="1">
    <source>
        <dbReference type="EMBL" id="ONG45015.1"/>
    </source>
</evidence>
<sequence length="194" mass="20997">MLIAPVDGGVVDGAAGLGHDPAMDADLPRSFDLAVSHSQVIIHLPTVERPGHRWEEDHLRQGFAWSEGLVSLAVPEHAEICRVRVEIVEEHAVPADCLSCVRVPFEVTAGPLSIGSVFEAEEVEIPLDRYALIFTVRPGEGRWTLELDGETESGEYSDLLEVTLIPTADPSFAILRAGGGVQVDRVLREDAETA</sequence>
<dbReference type="Proteomes" id="UP000188879">
    <property type="component" value="Unassembled WGS sequence"/>
</dbReference>
<dbReference type="EMBL" id="MLCO01000368">
    <property type="protein sequence ID" value="ONG45015.1"/>
    <property type="molecule type" value="Genomic_DNA"/>
</dbReference>
<name>A0A1V2GWF6_9PROT</name>
<accession>A0A1V2GWF6</accession>